<reference evidence="1" key="1">
    <citation type="submission" date="2023-08" db="EMBL/GenBank/DDBJ databases">
        <title>Nitrogen cycling bacteria in agricultural field soils.</title>
        <authorList>
            <person name="Jang J."/>
        </authorList>
    </citation>
    <scope>NUCLEOTIDE SEQUENCE</scope>
    <source>
        <strain evidence="1">PS3-36</strain>
    </source>
</reference>
<evidence type="ECO:0000313" key="2">
    <source>
        <dbReference type="Proteomes" id="UP001178888"/>
    </source>
</evidence>
<name>A0AA90R829_9BACI</name>
<dbReference type="Proteomes" id="UP001178888">
    <property type="component" value="Unassembled WGS sequence"/>
</dbReference>
<organism evidence="1 2">
    <name type="scientific">Bacillus salipaludis</name>
    <dbReference type="NCBI Taxonomy" id="2547811"/>
    <lineage>
        <taxon>Bacteria</taxon>
        <taxon>Bacillati</taxon>
        <taxon>Bacillota</taxon>
        <taxon>Bacilli</taxon>
        <taxon>Bacillales</taxon>
        <taxon>Bacillaceae</taxon>
        <taxon>Bacillus</taxon>
    </lineage>
</organism>
<sequence>MIFRLGIKNYNPKIYTELSQIINDHKTRLQGLKGKQIEEIWVAWEQNEDEWFNDLPVIIRFEDCQLELCAYKTNEYAVTFDQIDLSDEIDYYGTDLVIRWEKNKLKELNKCINNE</sequence>
<dbReference type="AlphaFoldDB" id="A0AA90R829"/>
<dbReference type="EMBL" id="JAVGVR010000001">
    <property type="protein sequence ID" value="MDQ6598026.1"/>
    <property type="molecule type" value="Genomic_DNA"/>
</dbReference>
<accession>A0AA90R829</accession>
<protein>
    <submittedName>
        <fullName evidence="1">Uncharacterized protein</fullName>
    </submittedName>
</protein>
<proteinExistence type="predicted"/>
<keyword evidence="2" id="KW-1185">Reference proteome</keyword>
<comment type="caution">
    <text evidence="1">The sequence shown here is derived from an EMBL/GenBank/DDBJ whole genome shotgun (WGS) entry which is preliminary data.</text>
</comment>
<gene>
    <name evidence="1" type="ORF">RCG21_16965</name>
</gene>
<dbReference type="RefSeq" id="WP_133340514.1">
    <property type="nucleotide sequence ID" value="NZ_JAVGVR010000001.1"/>
</dbReference>
<evidence type="ECO:0000313" key="1">
    <source>
        <dbReference type="EMBL" id="MDQ6598026.1"/>
    </source>
</evidence>